<keyword evidence="3" id="KW-0808">Transferase</keyword>
<dbReference type="InterPro" id="IPR036388">
    <property type="entry name" value="WH-like_DNA-bd_sf"/>
</dbReference>
<dbReference type="Proteomes" id="UP001359886">
    <property type="component" value="Unassembled WGS sequence"/>
</dbReference>
<dbReference type="CDD" id="cd02440">
    <property type="entry name" value="AdoMet_MTases"/>
    <property type="match status" value="1"/>
</dbReference>
<comment type="caution">
    <text evidence="3">The sequence shown here is derived from an EMBL/GenBank/DDBJ whole genome shotgun (WGS) entry which is preliminary data.</text>
</comment>
<dbReference type="Pfam" id="PF13847">
    <property type="entry name" value="Methyltransf_31"/>
    <property type="match status" value="1"/>
</dbReference>
<keyword evidence="4" id="KW-1185">Reference proteome</keyword>
<dbReference type="InterPro" id="IPR036390">
    <property type="entry name" value="WH_DNA-bd_sf"/>
</dbReference>
<evidence type="ECO:0000259" key="1">
    <source>
        <dbReference type="Pfam" id="PF13847"/>
    </source>
</evidence>
<evidence type="ECO:0000313" key="4">
    <source>
        <dbReference type="Proteomes" id="UP001359886"/>
    </source>
</evidence>
<accession>A0AAW9RBM7</accession>
<keyword evidence="3" id="KW-0489">Methyltransferase</keyword>
<protein>
    <submittedName>
        <fullName evidence="3">Class I SAM-dependent methyltransferase</fullName>
        <ecNumber evidence="3">2.1.-.-</ecNumber>
    </submittedName>
</protein>
<dbReference type="Gene3D" id="1.10.10.10">
    <property type="entry name" value="Winged helix-like DNA-binding domain superfamily/Winged helix DNA-binding domain"/>
    <property type="match status" value="1"/>
</dbReference>
<dbReference type="GO" id="GO:0032259">
    <property type="term" value="P:methylation"/>
    <property type="evidence" value="ECO:0007669"/>
    <property type="project" value="UniProtKB-KW"/>
</dbReference>
<gene>
    <name evidence="3" type="ORF">V3330_00565</name>
</gene>
<dbReference type="EMBL" id="JAZHOG010000001">
    <property type="protein sequence ID" value="MEJ8566098.1"/>
    <property type="molecule type" value="Genomic_DNA"/>
</dbReference>
<dbReference type="RefSeq" id="WP_354693422.1">
    <property type="nucleotide sequence ID" value="NZ_JAZHOG010000001.1"/>
</dbReference>
<dbReference type="PANTHER" id="PTHR45128:SF2">
    <property type="entry name" value="METHYLTRANSFERASE DOMAIN-CONTAINING PROTEIN"/>
    <property type="match status" value="1"/>
</dbReference>
<dbReference type="InterPro" id="IPR053173">
    <property type="entry name" value="SAM-binding_MTase"/>
</dbReference>
<dbReference type="GO" id="GO:0008168">
    <property type="term" value="F:methyltransferase activity"/>
    <property type="evidence" value="ECO:0007669"/>
    <property type="project" value="UniProtKB-KW"/>
</dbReference>
<dbReference type="SUPFAM" id="SSF53335">
    <property type="entry name" value="S-adenosyl-L-methionine-dependent methyltransferases"/>
    <property type="match status" value="1"/>
</dbReference>
<evidence type="ECO:0000313" key="3">
    <source>
        <dbReference type="EMBL" id="MEJ8566098.1"/>
    </source>
</evidence>
<feature type="domain" description="Methyltransferase" evidence="1">
    <location>
        <begin position="178"/>
        <end position="309"/>
    </location>
</feature>
<dbReference type="SUPFAM" id="SSF46785">
    <property type="entry name" value="Winged helix' DNA-binding domain"/>
    <property type="match status" value="1"/>
</dbReference>
<reference evidence="3 4" key="1">
    <citation type="submission" date="2024-02" db="EMBL/GenBank/DDBJ databases">
        <title>A novel Wenzhouxiangellaceae bacterium, isolated from coastal sediments.</title>
        <authorList>
            <person name="Du Z.-J."/>
            <person name="Ye Y.-Q."/>
            <person name="Zhang X.-Y."/>
        </authorList>
    </citation>
    <scope>NUCLEOTIDE SEQUENCE [LARGE SCALE GENOMIC DNA]</scope>
    <source>
        <strain evidence="3 4">CH-27</strain>
    </source>
</reference>
<dbReference type="PANTHER" id="PTHR45128">
    <property type="entry name" value="METHYLTRANSFERASE TYPE 11"/>
    <property type="match status" value="1"/>
</dbReference>
<feature type="domain" description="S-adenosylmethionine-dependent methyltransferase Rv2258c-like winged HTH" evidence="2">
    <location>
        <begin position="32"/>
        <end position="102"/>
    </location>
</feature>
<dbReference type="InterPro" id="IPR025714">
    <property type="entry name" value="Methyltranfer_dom"/>
</dbReference>
<name>A0AAW9RBM7_9GAMM</name>
<dbReference type="InterPro" id="IPR029063">
    <property type="entry name" value="SAM-dependent_MTases_sf"/>
</dbReference>
<dbReference type="Pfam" id="PF21320">
    <property type="entry name" value="WHD_Rv2258c"/>
    <property type="match status" value="1"/>
</dbReference>
<organism evidence="3 4">
    <name type="scientific">Elongatibacter sediminis</name>
    <dbReference type="NCBI Taxonomy" id="3119006"/>
    <lineage>
        <taxon>Bacteria</taxon>
        <taxon>Pseudomonadati</taxon>
        <taxon>Pseudomonadota</taxon>
        <taxon>Gammaproteobacteria</taxon>
        <taxon>Chromatiales</taxon>
        <taxon>Wenzhouxiangellaceae</taxon>
        <taxon>Elongatibacter</taxon>
    </lineage>
</organism>
<dbReference type="AlphaFoldDB" id="A0AAW9RBM7"/>
<evidence type="ECO:0000259" key="2">
    <source>
        <dbReference type="Pfam" id="PF21320"/>
    </source>
</evidence>
<sequence length="359" mass="38837">MQDNAPQPGVDEQRLQDFAEKVMSDIGGTFATLLSFIGDRTGVFRALRDHGPCSAAELAVHAAVDERYLREWLSAQAAAGYVEYDDETGQFSLTPEQAIVLAQEGHPACMQGFFQMLVAQYATHDTAIETFRSGNGRPWSDHHACCFRGTDRSFRPIYTACLVDAWLPALDGIVDRLKSGAHVADVGCGYGTSTLLMAQAFPNSTFHGFDFHPPSIDKARQHADDAGLGDRVNFSVAAAKGIDEKDFDLICIFDALHDMGDPVGAARHLRSCLKPDGTLMVVEPLAGDTLEENLNLLGQIFYSASTLVCTPASRAQEVGLALGAQAGEKRLTEVLSEAGFTHVRRAAETDINMVLEARA</sequence>
<dbReference type="EC" id="2.1.-.-" evidence="3"/>
<dbReference type="InterPro" id="IPR048711">
    <property type="entry name" value="WHD_Rv2258c"/>
</dbReference>
<proteinExistence type="predicted"/>
<dbReference type="Gene3D" id="3.40.50.150">
    <property type="entry name" value="Vaccinia Virus protein VP39"/>
    <property type="match status" value="1"/>
</dbReference>